<reference evidence="1 2" key="1">
    <citation type="journal article" date="2024" name="G3 (Bethesda)">
        <title>Genome assembly of Hibiscus sabdariffa L. provides insights into metabolisms of medicinal natural products.</title>
        <authorList>
            <person name="Kim T."/>
        </authorList>
    </citation>
    <scope>NUCLEOTIDE SEQUENCE [LARGE SCALE GENOMIC DNA]</scope>
    <source>
        <strain evidence="1">TK-2024</strain>
        <tissue evidence="1">Old leaves</tissue>
    </source>
</reference>
<sequence length="125" mass="13956">MGGRPPDPDMNVGQLQVFERLASPVGKVGKEEQRLAKKSRNEDNDTCIWLRKKNSVEGLVEDDECLDPDRIVVLDEDCLVDTVGSFTSIKFSDCVHDQIDRCVKGICGPWMIASGKHRRNNSAPK</sequence>
<comment type="caution">
    <text evidence="1">The sequence shown here is derived from an EMBL/GenBank/DDBJ whole genome shotgun (WGS) entry which is preliminary data.</text>
</comment>
<keyword evidence="2" id="KW-1185">Reference proteome</keyword>
<evidence type="ECO:0000313" key="1">
    <source>
        <dbReference type="EMBL" id="KAK9035160.1"/>
    </source>
</evidence>
<evidence type="ECO:0000313" key="2">
    <source>
        <dbReference type="Proteomes" id="UP001396334"/>
    </source>
</evidence>
<protein>
    <submittedName>
        <fullName evidence="1">Uncharacterized protein</fullName>
    </submittedName>
</protein>
<proteinExistence type="predicted"/>
<name>A0ABR2TCE9_9ROSI</name>
<dbReference type="Proteomes" id="UP001396334">
    <property type="component" value="Unassembled WGS sequence"/>
</dbReference>
<organism evidence="1 2">
    <name type="scientific">Hibiscus sabdariffa</name>
    <name type="common">roselle</name>
    <dbReference type="NCBI Taxonomy" id="183260"/>
    <lineage>
        <taxon>Eukaryota</taxon>
        <taxon>Viridiplantae</taxon>
        <taxon>Streptophyta</taxon>
        <taxon>Embryophyta</taxon>
        <taxon>Tracheophyta</taxon>
        <taxon>Spermatophyta</taxon>
        <taxon>Magnoliopsida</taxon>
        <taxon>eudicotyledons</taxon>
        <taxon>Gunneridae</taxon>
        <taxon>Pentapetalae</taxon>
        <taxon>rosids</taxon>
        <taxon>malvids</taxon>
        <taxon>Malvales</taxon>
        <taxon>Malvaceae</taxon>
        <taxon>Malvoideae</taxon>
        <taxon>Hibiscus</taxon>
    </lineage>
</organism>
<dbReference type="EMBL" id="JBBPBN010000006">
    <property type="protein sequence ID" value="KAK9035160.1"/>
    <property type="molecule type" value="Genomic_DNA"/>
</dbReference>
<gene>
    <name evidence="1" type="ORF">V6N11_077208</name>
</gene>
<accession>A0ABR2TCE9</accession>